<proteinExistence type="predicted"/>
<evidence type="ECO:0000313" key="1">
    <source>
        <dbReference type="EMBL" id="CCC80858.1"/>
    </source>
</evidence>
<dbReference type="AlphaFoldDB" id="G4RMR4"/>
<dbReference type="eggNOG" id="arCOG05562">
    <property type="taxonomic scope" value="Archaea"/>
</dbReference>
<sequence>MSEEKAKALLQLVKQKARDPLKYAKLIYDPKMKVYRLKLVLLRPMSFRTLQEIAQAAEGAGFEVQIYAPHARALRLDLKPR</sequence>
<organism evidence="1 2">
    <name type="scientific">Thermoproteus tenax (strain ATCC 35583 / DSM 2078 / JCM 9277 / NBRC 100435 / Kra 1)</name>
    <dbReference type="NCBI Taxonomy" id="768679"/>
    <lineage>
        <taxon>Archaea</taxon>
        <taxon>Thermoproteota</taxon>
        <taxon>Thermoprotei</taxon>
        <taxon>Thermoproteales</taxon>
        <taxon>Thermoproteaceae</taxon>
        <taxon>Thermoproteus</taxon>
    </lineage>
</organism>
<accession>G4RMR4</accession>
<dbReference type="GeneID" id="11263191"/>
<dbReference type="HOGENOM" id="CLU_2597877_0_0_2"/>
<keyword evidence="2" id="KW-1185">Reference proteome</keyword>
<dbReference type="RefSeq" id="WP_014126115.1">
    <property type="nucleotide sequence ID" value="NC_016070.1"/>
</dbReference>
<dbReference type="OrthoDB" id="26021at2157"/>
<dbReference type="KEGG" id="ttn:TTX_0181"/>
<dbReference type="PATRIC" id="fig|768679.9.peg.187"/>
<protein>
    <submittedName>
        <fullName evidence="1">Uncharacterized protein</fullName>
    </submittedName>
</protein>
<dbReference type="STRING" id="768679.TTX_0181"/>
<dbReference type="PaxDb" id="768679-TTX_0181"/>
<reference evidence="1 2" key="1">
    <citation type="journal article" date="2011" name="PLoS ONE">
        <title>The complete genome sequence of Thermoproteus tenax: a physiologically versatile member of the Crenarchaeota.</title>
        <authorList>
            <person name="Siebers B."/>
            <person name="Zaparty M."/>
            <person name="Raddatz G."/>
            <person name="Tjaden B."/>
            <person name="Albers S.V."/>
            <person name="Bell S.D."/>
            <person name="Blombach F."/>
            <person name="Kletzin A."/>
            <person name="Kyrpides N."/>
            <person name="Lanz C."/>
            <person name="Plagens A."/>
            <person name="Rampp M."/>
            <person name="Rosinus A."/>
            <person name="von Jan M."/>
            <person name="Makarova K.S."/>
            <person name="Klenk H.P."/>
            <person name="Schuster S.C."/>
            <person name="Hensel R."/>
        </authorList>
    </citation>
    <scope>NUCLEOTIDE SEQUENCE [LARGE SCALE GENOMIC DNA]</scope>
    <source>
        <strain evidence="2">ATCC 35583 / DSM 2078 / JCM 9277 / NBRC 100435 / Kra 1</strain>
    </source>
</reference>
<evidence type="ECO:0000313" key="2">
    <source>
        <dbReference type="Proteomes" id="UP000002654"/>
    </source>
</evidence>
<gene>
    <name evidence="1" type="ordered locus">TTX_0181</name>
</gene>
<dbReference type="EMBL" id="FN869859">
    <property type="protein sequence ID" value="CCC80858.1"/>
    <property type="molecule type" value="Genomic_DNA"/>
</dbReference>
<name>G4RMR4_THETK</name>
<dbReference type="Proteomes" id="UP000002654">
    <property type="component" value="Chromosome"/>
</dbReference>